<organism evidence="1 2">
    <name type="scientific">Escherichia coli</name>
    <dbReference type="NCBI Taxonomy" id="562"/>
    <lineage>
        <taxon>Bacteria</taxon>
        <taxon>Pseudomonadati</taxon>
        <taxon>Pseudomonadota</taxon>
        <taxon>Gammaproteobacteria</taxon>
        <taxon>Enterobacterales</taxon>
        <taxon>Enterobacteriaceae</taxon>
        <taxon>Escherichia</taxon>
    </lineage>
</organism>
<dbReference type="EMBL" id="JANIDP010000052">
    <property type="protein sequence ID" value="MDR6047485.1"/>
    <property type="molecule type" value="Genomic_DNA"/>
</dbReference>
<reference evidence="1 2" key="1">
    <citation type="submission" date="2022-07" db="EMBL/GenBank/DDBJ databases">
        <title>The wastewater resistome of Residential Aged Care Facilities indicates a role of antimicrobial stewardship in reducing resistance.</title>
        <authorList>
            <person name="Sapula S."/>
            <person name="Hart B.J."/>
            <person name="Henrietta V."/>
            <person name="Amsalu A."/>
            <person name="Jon W."/>
            <person name="Siderius N."/>
            <person name="Nguyen L."/>
            <person name="Turnidge J."/>
            <person name="Gerber C."/>
        </authorList>
    </citation>
    <scope>NUCLEOTIDE SEQUENCE [LARGE SCALE GENOMIC DNA]</scope>
    <source>
        <strain evidence="1 2">ECA685</strain>
    </source>
</reference>
<dbReference type="AlphaFoldDB" id="A0ABD5C2F4"/>
<dbReference type="RefSeq" id="WP_048247887.1">
    <property type="nucleotide sequence ID" value="NZ_JAJGXX010000086.1"/>
</dbReference>
<evidence type="ECO:0000313" key="1">
    <source>
        <dbReference type="EMBL" id="MDR6047485.1"/>
    </source>
</evidence>
<evidence type="ECO:0000313" key="2">
    <source>
        <dbReference type="Proteomes" id="UP001247581"/>
    </source>
</evidence>
<accession>A0ABD5C2F4</accession>
<gene>
    <name evidence="1" type="ORF">NQD80_16985</name>
</gene>
<name>A0ABD5C2F4_ECOLX</name>
<proteinExistence type="predicted"/>
<sequence length="192" mass="21838">MTTTSNATLTLRDIQLINKLSIVDHLNNDEISSRTGFSPSDIDRVIRGVYVDDLAEQWKDDADITLAEYNAIRSRYKPGKLHRDTEFMIARDTLIRPETVLAIAHSRFQNAHTHPAPKAVKVKPEKAKAMRKLVPSDLDEIHKLERFGWPVADIAQKLDVPPEVIAFVNRCLKSRWPYGDILENVNAKWGAE</sequence>
<comment type="caution">
    <text evidence="1">The sequence shown here is derived from an EMBL/GenBank/DDBJ whole genome shotgun (WGS) entry which is preliminary data.</text>
</comment>
<dbReference type="Proteomes" id="UP001247581">
    <property type="component" value="Unassembled WGS sequence"/>
</dbReference>
<protein>
    <submittedName>
        <fullName evidence="1">Uncharacterized protein</fullName>
    </submittedName>
</protein>